<dbReference type="AlphaFoldDB" id="A0A9X4KEU7"/>
<dbReference type="EMBL" id="JAPDHZ010000002">
    <property type="protein sequence ID" value="MDG0790778.1"/>
    <property type="molecule type" value="Genomic_DNA"/>
</dbReference>
<dbReference type="RefSeq" id="WP_277564574.1">
    <property type="nucleotide sequence ID" value="NZ_JAPDHZ010000002.1"/>
</dbReference>
<sequence length="202" mass="22173">MLLIGLFAVGLPGAMIYLGKQYQGRQRELLGAYLLLGLGFGALGLAVGEMALPLLLGDESGEVLQYARIAMLCLPFAVLTDGLIGALQSRNQFKKVLILRVLSPLGQIAVIGGTGGDRAFNRGRPDLVQHGTLGRTYVSIDHDLGRSRDPPLVARFSDAGQGSDVERRQDFRRFNRRHFRGGTSISSCYRWHCRRTRSACTR</sequence>
<protein>
    <submittedName>
        <fullName evidence="2">Uncharacterized protein</fullName>
    </submittedName>
</protein>
<comment type="caution">
    <text evidence="2">The sequence shown here is derived from an EMBL/GenBank/DDBJ whole genome shotgun (WGS) entry which is preliminary data.</text>
</comment>
<organism evidence="2 3">
    <name type="scientific">Cohnella ginsengisoli</name>
    <dbReference type="NCBI Taxonomy" id="425004"/>
    <lineage>
        <taxon>Bacteria</taxon>
        <taxon>Bacillati</taxon>
        <taxon>Bacillota</taxon>
        <taxon>Bacilli</taxon>
        <taxon>Bacillales</taxon>
        <taxon>Paenibacillaceae</taxon>
        <taxon>Cohnella</taxon>
    </lineage>
</organism>
<accession>A0A9X4KEU7</accession>
<feature type="transmembrane region" description="Helical" evidence="1">
    <location>
        <begin position="69"/>
        <end position="87"/>
    </location>
</feature>
<gene>
    <name evidence="2" type="ORF">OMP38_07825</name>
</gene>
<evidence type="ECO:0000313" key="3">
    <source>
        <dbReference type="Proteomes" id="UP001153387"/>
    </source>
</evidence>
<feature type="transmembrane region" description="Helical" evidence="1">
    <location>
        <begin position="32"/>
        <end position="57"/>
    </location>
</feature>
<dbReference type="Proteomes" id="UP001153387">
    <property type="component" value="Unassembled WGS sequence"/>
</dbReference>
<evidence type="ECO:0000313" key="2">
    <source>
        <dbReference type="EMBL" id="MDG0790778.1"/>
    </source>
</evidence>
<name>A0A9X4KEU7_9BACL</name>
<keyword evidence="3" id="KW-1185">Reference proteome</keyword>
<evidence type="ECO:0000256" key="1">
    <source>
        <dbReference type="SAM" id="Phobius"/>
    </source>
</evidence>
<keyword evidence="1" id="KW-0812">Transmembrane</keyword>
<reference evidence="2 3" key="1">
    <citation type="submission" date="2022-10" db="EMBL/GenBank/DDBJ databases">
        <title>Comparative genomic analysis of Cohnella hashimotonis sp. nov., isolated from the International Space Station.</title>
        <authorList>
            <person name="Simpson A."/>
            <person name="Venkateswaran K."/>
        </authorList>
    </citation>
    <scope>NUCLEOTIDE SEQUENCE [LARGE SCALE GENOMIC DNA]</scope>
    <source>
        <strain evidence="2 3">DSM 18997</strain>
    </source>
</reference>
<keyword evidence="1" id="KW-1133">Transmembrane helix</keyword>
<keyword evidence="1" id="KW-0472">Membrane</keyword>
<proteinExistence type="predicted"/>